<comment type="caution">
    <text evidence="1">The sequence shown here is derived from an EMBL/GenBank/DDBJ whole genome shotgun (WGS) entry which is preliminary data.</text>
</comment>
<feature type="non-terminal residue" evidence="1">
    <location>
        <position position="88"/>
    </location>
</feature>
<proteinExistence type="predicted"/>
<organism evidence="1">
    <name type="scientific">marine sediment metagenome</name>
    <dbReference type="NCBI Taxonomy" id="412755"/>
    <lineage>
        <taxon>unclassified sequences</taxon>
        <taxon>metagenomes</taxon>
        <taxon>ecological metagenomes</taxon>
    </lineage>
</organism>
<name>X1HDD1_9ZZZZ</name>
<evidence type="ECO:0000313" key="1">
    <source>
        <dbReference type="EMBL" id="GAH43328.1"/>
    </source>
</evidence>
<reference evidence="1" key="1">
    <citation type="journal article" date="2014" name="Front. Microbiol.">
        <title>High frequency of phylogenetically diverse reductive dehalogenase-homologous genes in deep subseafloor sedimentary metagenomes.</title>
        <authorList>
            <person name="Kawai M."/>
            <person name="Futagami T."/>
            <person name="Toyoda A."/>
            <person name="Takaki Y."/>
            <person name="Nishi S."/>
            <person name="Hori S."/>
            <person name="Arai W."/>
            <person name="Tsubouchi T."/>
            <person name="Morono Y."/>
            <person name="Uchiyama I."/>
            <person name="Ito T."/>
            <person name="Fujiyama A."/>
            <person name="Inagaki F."/>
            <person name="Takami H."/>
        </authorList>
    </citation>
    <scope>NUCLEOTIDE SEQUENCE</scope>
    <source>
        <strain evidence="1">Expedition CK06-06</strain>
    </source>
</reference>
<dbReference type="AlphaFoldDB" id="X1HDD1"/>
<gene>
    <name evidence="1" type="ORF">S03H2_21231</name>
</gene>
<dbReference type="EMBL" id="BARU01011279">
    <property type="protein sequence ID" value="GAH43328.1"/>
    <property type="molecule type" value="Genomic_DNA"/>
</dbReference>
<protein>
    <submittedName>
        <fullName evidence="1">Uncharacterized protein</fullName>
    </submittedName>
</protein>
<sequence length="88" mass="10493">MIQKEKVDIGGDLEIWRLPFPKEMWKIFYKTFPRKDSSVSISPRTLSSKVHQKIARICDPTFKFPENQINDLIKNANLFQRTLRIWLT</sequence>
<accession>X1HDD1</accession>